<protein>
    <submittedName>
        <fullName evidence="1">Uncharacterized protein</fullName>
    </submittedName>
</protein>
<proteinExistence type="predicted"/>
<dbReference type="EMBL" id="WQMT02000003">
    <property type="protein sequence ID" value="KAG9224570.1"/>
    <property type="molecule type" value="Genomic_DNA"/>
</dbReference>
<keyword evidence="2" id="KW-1185">Reference proteome</keyword>
<reference evidence="1 2" key="1">
    <citation type="journal article" date="2021" name="Appl. Environ. Microbiol.">
        <title>Genetic linkage and physical mapping for an oyster mushroom Pleurotus cornucopiae and QTL analysis for the trait cap color.</title>
        <authorList>
            <person name="Zhang Y."/>
            <person name="Gao W."/>
            <person name="Sonnenberg A."/>
            <person name="Chen Q."/>
            <person name="Zhang J."/>
            <person name="Huang C."/>
        </authorList>
    </citation>
    <scope>NUCLEOTIDE SEQUENCE [LARGE SCALE GENOMIC DNA]</scope>
    <source>
        <strain evidence="1">CCMSSC00406</strain>
    </source>
</reference>
<comment type="caution">
    <text evidence="1">The sequence shown here is derived from an EMBL/GenBank/DDBJ whole genome shotgun (WGS) entry which is preliminary data.</text>
</comment>
<gene>
    <name evidence="1" type="ORF">CCMSSC00406_0002279</name>
</gene>
<name>A0ACB7J2X3_PLECO</name>
<organism evidence="1 2">
    <name type="scientific">Pleurotus cornucopiae</name>
    <name type="common">Cornucopia mushroom</name>
    <dbReference type="NCBI Taxonomy" id="5321"/>
    <lineage>
        <taxon>Eukaryota</taxon>
        <taxon>Fungi</taxon>
        <taxon>Dikarya</taxon>
        <taxon>Basidiomycota</taxon>
        <taxon>Agaricomycotina</taxon>
        <taxon>Agaricomycetes</taxon>
        <taxon>Agaricomycetidae</taxon>
        <taxon>Agaricales</taxon>
        <taxon>Pleurotineae</taxon>
        <taxon>Pleurotaceae</taxon>
        <taxon>Pleurotus</taxon>
    </lineage>
</organism>
<accession>A0ACB7J2X3</accession>
<evidence type="ECO:0000313" key="1">
    <source>
        <dbReference type="EMBL" id="KAG9224570.1"/>
    </source>
</evidence>
<sequence length="499" mass="54271">MANYSSTSASSSSNLNNSVKRTKILLLGLRRSGKTSIQQVLFNDLSPKQTFYLEPTMRVVKHAYDTLIPLEIWDCPGNITVDTLGAPLSQFSSIIFVIDIRDLYNQAISKLVEFIVASYHQNPNINFEVFVHKAEKLQEDDKIENFRQIHERVSDRLLDISSEEASYEQVQLNFHLTSVYDHSLHEAFSRVLHKLVDSLPYLEDLLNGFCANSQSPKAFLFDISSRLYIATDASPVDSATHNLCCDYLGMINAFGPLYRSKVDSSPRQQRITPSSGAPSEHSPDSPSASQPQTPPPTAVTPTAIHSPAEPSSRRPSASSPALASGRPFASRQGLMQAGSSLLRPPLTPSTSSSSNNTAVSSSASSARQTSSPPKDLFYPSASTTLSPTPSASTNHSSKHTKAALSNPTSGTSTPNGHRSGNHAASSPNNGTASNNVNSSYTYPNATTLTYHALTPHLALLALLPSGVYEGRRGLVEWNVVWVREGVREIWEVEWEGRGG</sequence>
<evidence type="ECO:0000313" key="2">
    <source>
        <dbReference type="Proteomes" id="UP000824881"/>
    </source>
</evidence>
<dbReference type="Proteomes" id="UP000824881">
    <property type="component" value="Unassembled WGS sequence"/>
</dbReference>